<protein>
    <submittedName>
        <fullName evidence="1">Uncharacterized protein</fullName>
    </submittedName>
</protein>
<reference evidence="1" key="1">
    <citation type="journal article" date="2021" name="J. Hered.">
        <title>Genome Assembly of Salicaceae Populus deltoides (Eastern Cottonwood) I-69 Based on Nanopore Sequencing and Hi-C Technologies.</title>
        <authorList>
            <person name="Bai S."/>
            <person name="Wu H."/>
            <person name="Zhang J."/>
            <person name="Pan Z."/>
            <person name="Zhao W."/>
            <person name="Li Z."/>
            <person name="Tong C."/>
        </authorList>
    </citation>
    <scope>NUCLEOTIDE SEQUENCE</scope>
    <source>
        <tissue evidence="1">Leaf</tissue>
    </source>
</reference>
<evidence type="ECO:0000313" key="1">
    <source>
        <dbReference type="EMBL" id="KAH8519653.1"/>
    </source>
</evidence>
<dbReference type="AlphaFoldDB" id="A0A8T2ZQ23"/>
<organism evidence="1 2">
    <name type="scientific">Populus deltoides</name>
    <name type="common">Eastern poplar</name>
    <name type="synonym">Eastern cottonwood</name>
    <dbReference type="NCBI Taxonomy" id="3696"/>
    <lineage>
        <taxon>Eukaryota</taxon>
        <taxon>Viridiplantae</taxon>
        <taxon>Streptophyta</taxon>
        <taxon>Embryophyta</taxon>
        <taxon>Tracheophyta</taxon>
        <taxon>Spermatophyta</taxon>
        <taxon>Magnoliopsida</taxon>
        <taxon>eudicotyledons</taxon>
        <taxon>Gunneridae</taxon>
        <taxon>Pentapetalae</taxon>
        <taxon>rosids</taxon>
        <taxon>fabids</taxon>
        <taxon>Malpighiales</taxon>
        <taxon>Salicaceae</taxon>
        <taxon>Saliceae</taxon>
        <taxon>Populus</taxon>
    </lineage>
</organism>
<dbReference type="Proteomes" id="UP000807159">
    <property type="component" value="Chromosome 1"/>
</dbReference>
<name>A0A8T2ZQ23_POPDE</name>
<sequence length="106" mass="11924">MSCAKQFYGTDPGPRPNLSVTDLRFNMGQTTLDGKENRLGFKDLARMKGYATVFACVQPLIQTREKAAPSEPRIETIIDTRKRVCTVDPLHVEEEGASLKWPQARK</sequence>
<proteinExistence type="predicted"/>
<keyword evidence="2" id="KW-1185">Reference proteome</keyword>
<gene>
    <name evidence="1" type="ORF">H0E87_001175</name>
</gene>
<dbReference type="EMBL" id="JACEGQ020000001">
    <property type="protein sequence ID" value="KAH8519653.1"/>
    <property type="molecule type" value="Genomic_DNA"/>
</dbReference>
<comment type="caution">
    <text evidence="1">The sequence shown here is derived from an EMBL/GenBank/DDBJ whole genome shotgun (WGS) entry which is preliminary data.</text>
</comment>
<evidence type="ECO:0000313" key="2">
    <source>
        <dbReference type="Proteomes" id="UP000807159"/>
    </source>
</evidence>
<accession>A0A8T2ZQ23</accession>